<dbReference type="KEGG" id="hir:HETIRDRAFT_322848"/>
<keyword evidence="1" id="KW-0812">Transmembrane</keyword>
<dbReference type="GeneID" id="20670913"/>
<keyword evidence="1" id="KW-0472">Membrane</keyword>
<reference evidence="2 3" key="1">
    <citation type="journal article" date="2012" name="New Phytol.">
        <title>Insight into trade-off between wood decay and parasitism from the genome of a fungal forest pathogen.</title>
        <authorList>
            <person name="Olson A."/>
            <person name="Aerts A."/>
            <person name="Asiegbu F."/>
            <person name="Belbahri L."/>
            <person name="Bouzid O."/>
            <person name="Broberg A."/>
            <person name="Canback B."/>
            <person name="Coutinho P.M."/>
            <person name="Cullen D."/>
            <person name="Dalman K."/>
            <person name="Deflorio G."/>
            <person name="van Diepen L.T."/>
            <person name="Dunand C."/>
            <person name="Duplessis S."/>
            <person name="Durling M."/>
            <person name="Gonthier P."/>
            <person name="Grimwood J."/>
            <person name="Fossdal C.G."/>
            <person name="Hansson D."/>
            <person name="Henrissat B."/>
            <person name="Hietala A."/>
            <person name="Himmelstrand K."/>
            <person name="Hoffmeister D."/>
            <person name="Hogberg N."/>
            <person name="James T.Y."/>
            <person name="Karlsson M."/>
            <person name="Kohler A."/>
            <person name="Kues U."/>
            <person name="Lee Y.H."/>
            <person name="Lin Y.C."/>
            <person name="Lind M."/>
            <person name="Lindquist E."/>
            <person name="Lombard V."/>
            <person name="Lucas S."/>
            <person name="Lunden K."/>
            <person name="Morin E."/>
            <person name="Murat C."/>
            <person name="Park J."/>
            <person name="Raffaello T."/>
            <person name="Rouze P."/>
            <person name="Salamov A."/>
            <person name="Schmutz J."/>
            <person name="Solheim H."/>
            <person name="Stahlberg J."/>
            <person name="Velez H."/>
            <person name="de Vries R.P."/>
            <person name="Wiebenga A."/>
            <person name="Woodward S."/>
            <person name="Yakovlev I."/>
            <person name="Garbelotto M."/>
            <person name="Martin F."/>
            <person name="Grigoriev I.V."/>
            <person name="Stenlid J."/>
        </authorList>
    </citation>
    <scope>NUCLEOTIDE SEQUENCE [LARGE SCALE GENOMIC DNA]</scope>
    <source>
        <strain evidence="2 3">TC 32-1</strain>
    </source>
</reference>
<proteinExistence type="predicted"/>
<name>W4K371_HETIT</name>
<sequence length="88" mass="9660">VKCGQTDPSAAECPLVGCSQSGRDQPYLVIVGIFGTCLVLFGVSSKLPEYLFWTLAQVHAHHYFSLHIPSYLTPQHILYPPAMLDTLA</sequence>
<accession>W4K371</accession>
<dbReference type="AlphaFoldDB" id="W4K371"/>
<keyword evidence="1" id="KW-1133">Transmembrane helix</keyword>
<evidence type="ECO:0000313" key="2">
    <source>
        <dbReference type="EMBL" id="ETW79521.1"/>
    </source>
</evidence>
<dbReference type="RefSeq" id="XP_009548103.1">
    <property type="nucleotide sequence ID" value="XM_009549808.1"/>
</dbReference>
<dbReference type="InParanoid" id="W4K371"/>
<dbReference type="Proteomes" id="UP000030671">
    <property type="component" value="Unassembled WGS sequence"/>
</dbReference>
<organism evidence="2 3">
    <name type="scientific">Heterobasidion irregulare (strain TC 32-1)</name>
    <dbReference type="NCBI Taxonomy" id="747525"/>
    <lineage>
        <taxon>Eukaryota</taxon>
        <taxon>Fungi</taxon>
        <taxon>Dikarya</taxon>
        <taxon>Basidiomycota</taxon>
        <taxon>Agaricomycotina</taxon>
        <taxon>Agaricomycetes</taxon>
        <taxon>Russulales</taxon>
        <taxon>Bondarzewiaceae</taxon>
        <taxon>Heterobasidion</taxon>
        <taxon>Heterobasidion annosum species complex</taxon>
    </lineage>
</organism>
<feature type="non-terminal residue" evidence="2">
    <location>
        <position position="1"/>
    </location>
</feature>
<dbReference type="HOGENOM" id="CLU_163763_0_0_1"/>
<protein>
    <submittedName>
        <fullName evidence="2">Uncharacterized protein</fullName>
    </submittedName>
</protein>
<keyword evidence="3" id="KW-1185">Reference proteome</keyword>
<gene>
    <name evidence="2" type="ORF">HETIRDRAFT_322848</name>
</gene>
<evidence type="ECO:0000313" key="3">
    <source>
        <dbReference type="Proteomes" id="UP000030671"/>
    </source>
</evidence>
<feature type="transmembrane region" description="Helical" evidence="1">
    <location>
        <begin position="25"/>
        <end position="43"/>
    </location>
</feature>
<evidence type="ECO:0000256" key="1">
    <source>
        <dbReference type="SAM" id="Phobius"/>
    </source>
</evidence>
<dbReference type="EMBL" id="KI925460">
    <property type="protein sequence ID" value="ETW79521.1"/>
    <property type="molecule type" value="Genomic_DNA"/>
</dbReference>